<dbReference type="SMART" id="SM00646">
    <property type="entry name" value="Ami_3"/>
    <property type="match status" value="1"/>
</dbReference>
<organism evidence="5 6">
    <name type="scientific">Desulfobacca acetoxidans (strain ATCC 700848 / DSM 11109 / ASRB2)</name>
    <dbReference type="NCBI Taxonomy" id="880072"/>
    <lineage>
        <taxon>Bacteria</taxon>
        <taxon>Pseudomonadati</taxon>
        <taxon>Thermodesulfobacteriota</taxon>
        <taxon>Desulfobaccia</taxon>
        <taxon>Desulfobaccales</taxon>
        <taxon>Desulfobaccaceae</taxon>
        <taxon>Desulfobacca</taxon>
    </lineage>
</organism>
<protein>
    <recommendedName>
        <fullName evidence="2">N-acetylmuramoyl-L-alanine amidase</fullName>
        <ecNumber evidence="2">3.5.1.28</ecNumber>
    </recommendedName>
</protein>
<evidence type="ECO:0000313" key="6">
    <source>
        <dbReference type="Proteomes" id="UP000000483"/>
    </source>
</evidence>
<dbReference type="PANTHER" id="PTHR30404">
    <property type="entry name" value="N-ACETYLMURAMOYL-L-ALANINE AMIDASE"/>
    <property type="match status" value="1"/>
</dbReference>
<gene>
    <name evidence="5" type="ordered locus">Desac_0565</name>
</gene>
<evidence type="ECO:0000259" key="4">
    <source>
        <dbReference type="SMART" id="SM00646"/>
    </source>
</evidence>
<feature type="domain" description="MurNAc-LAA" evidence="4">
    <location>
        <begin position="99"/>
        <end position="247"/>
    </location>
</feature>
<sequence>MQLNKSWPPVFFLILRCLWGLGGLIWLSGDCWAKDAVVAIDIGHTPERPGAISARGRAEYLFNKTIAALVYTMLRGDQRFEKSFIINETGSDISLAGRAALANSRAANLLVSIHHDSVEPKDLSLWCFQGEIMPYCDKFTGHSIFYSEKNVCPNDSLTFAIILGTEMLNAGFCPTLHHAEKFTGGDKDLIDRSRGIYKYNNLIVLKKAAMPAVLFECGIIKNREAEVQLRNPAYQKKIAAALFRAVRKYFQLDNP</sequence>
<dbReference type="eggNOG" id="COG0860">
    <property type="taxonomic scope" value="Bacteria"/>
</dbReference>
<dbReference type="EC" id="3.5.1.28" evidence="2"/>
<dbReference type="RefSeq" id="WP_013705564.1">
    <property type="nucleotide sequence ID" value="NC_015388.1"/>
</dbReference>
<evidence type="ECO:0000256" key="1">
    <source>
        <dbReference type="ARBA" id="ARBA00001561"/>
    </source>
</evidence>
<keyword evidence="6" id="KW-1185">Reference proteome</keyword>
<dbReference type="Proteomes" id="UP000000483">
    <property type="component" value="Chromosome"/>
</dbReference>
<dbReference type="EMBL" id="CP002629">
    <property type="protein sequence ID" value="AEB08451.1"/>
    <property type="molecule type" value="Genomic_DNA"/>
</dbReference>
<reference evidence="6" key="2">
    <citation type="submission" date="2011-03" db="EMBL/GenBank/DDBJ databases">
        <title>The complete genome of Desulfobacca acetoxidans DSM 11109.</title>
        <authorList>
            <consortium name="US DOE Joint Genome Institute (JGI-PGF)"/>
            <person name="Lucas S."/>
            <person name="Copeland A."/>
            <person name="Lapidus A."/>
            <person name="Bruce D."/>
            <person name="Goodwin L."/>
            <person name="Pitluck S."/>
            <person name="Peters L."/>
            <person name="Kyrpides N."/>
            <person name="Mavromatis K."/>
            <person name="Ivanova N."/>
            <person name="Ovchinnikova G."/>
            <person name="Teshima H."/>
            <person name="Detter J.C."/>
            <person name="Han C."/>
            <person name="Land M."/>
            <person name="Hauser L."/>
            <person name="Markowitz V."/>
            <person name="Cheng J.-F."/>
            <person name="Hugenholtz P."/>
            <person name="Woyke T."/>
            <person name="Wu D."/>
            <person name="Spring S."/>
            <person name="Schueler E."/>
            <person name="Brambilla E."/>
            <person name="Klenk H.-P."/>
            <person name="Eisen J.A."/>
        </authorList>
    </citation>
    <scope>NUCLEOTIDE SEQUENCE [LARGE SCALE GENOMIC DNA]</scope>
    <source>
        <strain evidence="6">ATCC 700848 / DSM 11109 / ASRB2</strain>
    </source>
</reference>
<dbReference type="KEGG" id="dao:Desac_0565"/>
<dbReference type="PANTHER" id="PTHR30404:SF0">
    <property type="entry name" value="N-ACETYLMURAMOYL-L-ALANINE AMIDASE AMIC"/>
    <property type="match status" value="1"/>
</dbReference>
<dbReference type="SUPFAM" id="SSF53187">
    <property type="entry name" value="Zn-dependent exopeptidases"/>
    <property type="match status" value="1"/>
</dbReference>
<dbReference type="GO" id="GO:0030288">
    <property type="term" value="C:outer membrane-bounded periplasmic space"/>
    <property type="evidence" value="ECO:0007669"/>
    <property type="project" value="TreeGrafter"/>
</dbReference>
<accession>F2NG38</accession>
<dbReference type="InterPro" id="IPR050695">
    <property type="entry name" value="N-acetylmuramoyl_amidase_3"/>
</dbReference>
<dbReference type="Pfam" id="PF01520">
    <property type="entry name" value="Amidase_3"/>
    <property type="match status" value="1"/>
</dbReference>
<dbReference type="Gene3D" id="3.40.630.40">
    <property type="entry name" value="Zn-dependent exopeptidases"/>
    <property type="match status" value="1"/>
</dbReference>
<evidence type="ECO:0000256" key="3">
    <source>
        <dbReference type="ARBA" id="ARBA00022801"/>
    </source>
</evidence>
<evidence type="ECO:0000313" key="5">
    <source>
        <dbReference type="EMBL" id="AEB08451.1"/>
    </source>
</evidence>
<comment type="catalytic activity">
    <reaction evidence="1">
        <text>Hydrolyzes the link between N-acetylmuramoyl residues and L-amino acid residues in certain cell-wall glycopeptides.</text>
        <dbReference type="EC" id="3.5.1.28"/>
    </reaction>
</comment>
<keyword evidence="3 5" id="KW-0378">Hydrolase</keyword>
<dbReference type="STRING" id="880072.Desac_0565"/>
<dbReference type="GO" id="GO:0008745">
    <property type="term" value="F:N-acetylmuramoyl-L-alanine amidase activity"/>
    <property type="evidence" value="ECO:0007669"/>
    <property type="project" value="UniProtKB-EC"/>
</dbReference>
<proteinExistence type="predicted"/>
<dbReference type="OrthoDB" id="5451849at2"/>
<dbReference type="CDD" id="cd02696">
    <property type="entry name" value="MurNAc-LAA"/>
    <property type="match status" value="1"/>
</dbReference>
<dbReference type="GO" id="GO:0009253">
    <property type="term" value="P:peptidoglycan catabolic process"/>
    <property type="evidence" value="ECO:0007669"/>
    <property type="project" value="InterPro"/>
</dbReference>
<dbReference type="HOGENOM" id="CLU_014322_6_1_7"/>
<name>F2NG38_DESAR</name>
<reference evidence="5 6" key="1">
    <citation type="journal article" date="2011" name="Stand. Genomic Sci.">
        <title>Complete genome sequence of the acetate-degrading sulfate reducer Desulfobacca acetoxidans type strain (ASRB2).</title>
        <authorList>
            <person name="Goker M."/>
            <person name="Teshima H."/>
            <person name="Lapidus A."/>
            <person name="Nolan M."/>
            <person name="Lucas S."/>
            <person name="Hammon N."/>
            <person name="Deshpande S."/>
            <person name="Cheng J.F."/>
            <person name="Tapia R."/>
            <person name="Han C."/>
            <person name="Goodwin L."/>
            <person name="Pitluck S."/>
            <person name="Huntemann M."/>
            <person name="Liolios K."/>
            <person name="Ivanova N."/>
            <person name="Pagani I."/>
            <person name="Mavromatis K."/>
            <person name="Ovchinikova G."/>
            <person name="Pati A."/>
            <person name="Chen A."/>
            <person name="Palaniappan K."/>
            <person name="Land M."/>
            <person name="Hauser L."/>
            <person name="Brambilla E.M."/>
            <person name="Rohde M."/>
            <person name="Spring S."/>
            <person name="Detter J.C."/>
            <person name="Woyke T."/>
            <person name="Bristow J."/>
            <person name="Eisen J.A."/>
            <person name="Markowitz V."/>
            <person name="Hugenholtz P."/>
            <person name="Kyrpides N.C."/>
            <person name="Klenk H.P."/>
        </authorList>
    </citation>
    <scope>NUCLEOTIDE SEQUENCE [LARGE SCALE GENOMIC DNA]</scope>
    <source>
        <strain evidence="6">ATCC 700848 / DSM 11109 / ASRB2</strain>
    </source>
</reference>
<evidence type="ECO:0000256" key="2">
    <source>
        <dbReference type="ARBA" id="ARBA00011901"/>
    </source>
</evidence>
<dbReference type="AlphaFoldDB" id="F2NG38"/>
<dbReference type="InterPro" id="IPR002508">
    <property type="entry name" value="MurNAc-LAA_cat"/>
</dbReference>